<proteinExistence type="predicted"/>
<organism evidence="2 3">
    <name type="scientific">Schistosoma margrebowiei</name>
    <dbReference type="NCBI Taxonomy" id="48269"/>
    <lineage>
        <taxon>Eukaryota</taxon>
        <taxon>Metazoa</taxon>
        <taxon>Spiralia</taxon>
        <taxon>Lophotrochozoa</taxon>
        <taxon>Platyhelminthes</taxon>
        <taxon>Trematoda</taxon>
        <taxon>Digenea</taxon>
        <taxon>Strigeidida</taxon>
        <taxon>Schistosomatoidea</taxon>
        <taxon>Schistosomatidae</taxon>
        <taxon>Schistosoma</taxon>
    </lineage>
</organism>
<evidence type="ECO:0000256" key="1">
    <source>
        <dbReference type="SAM" id="Phobius"/>
    </source>
</evidence>
<dbReference type="Proteomes" id="UP000277204">
    <property type="component" value="Unassembled WGS sequence"/>
</dbReference>
<dbReference type="EMBL" id="UZAI01017869">
    <property type="protein sequence ID" value="VDP30552.1"/>
    <property type="molecule type" value="Genomic_DNA"/>
</dbReference>
<keyword evidence="1" id="KW-0472">Membrane</keyword>
<protein>
    <submittedName>
        <fullName evidence="2">Uncharacterized protein</fullName>
    </submittedName>
</protein>
<feature type="transmembrane region" description="Helical" evidence="1">
    <location>
        <begin position="93"/>
        <end position="109"/>
    </location>
</feature>
<keyword evidence="1" id="KW-0812">Transmembrane</keyword>
<gene>
    <name evidence="2" type="ORF">SMRZ_LOCUS19144</name>
</gene>
<evidence type="ECO:0000313" key="2">
    <source>
        <dbReference type="EMBL" id="VDP30552.1"/>
    </source>
</evidence>
<keyword evidence="1" id="KW-1133">Transmembrane helix</keyword>
<accession>A0A3P8BWS5</accession>
<feature type="transmembrane region" description="Helical" evidence="1">
    <location>
        <begin position="116"/>
        <end position="138"/>
    </location>
</feature>
<keyword evidence="3" id="KW-1185">Reference proteome</keyword>
<dbReference type="AlphaFoldDB" id="A0A3P8BWS5"/>
<reference evidence="2 3" key="1">
    <citation type="submission" date="2018-11" db="EMBL/GenBank/DDBJ databases">
        <authorList>
            <consortium name="Pathogen Informatics"/>
        </authorList>
    </citation>
    <scope>NUCLEOTIDE SEQUENCE [LARGE SCALE GENOMIC DNA]</scope>
    <source>
        <strain evidence="2 3">Zambia</strain>
    </source>
</reference>
<sequence length="150" mass="18619">MHYTMLHYTTLHYTTLHYTTLHYTTLHYTTLHHTTLHYTMLHYTTLHYTTLHYTILQSVRTGIYIYMHRFMLLHLIDSSHTTLIMWYDRRLNLWYSYLNSFTVVCYYYYRSFLDHFFTFFQILSYVFTTGFCYVPISIMNGNYWDPLMKQ</sequence>
<name>A0A3P8BWS5_9TREM</name>
<evidence type="ECO:0000313" key="3">
    <source>
        <dbReference type="Proteomes" id="UP000277204"/>
    </source>
</evidence>